<accession>A0A5J5HWW7</accession>
<dbReference type="AlphaFoldDB" id="A0A5J5HWW7"/>
<evidence type="ECO:0000313" key="1">
    <source>
        <dbReference type="EMBL" id="KAA9027462.1"/>
    </source>
</evidence>
<dbReference type="Proteomes" id="UP000326671">
    <property type="component" value="Unassembled WGS sequence"/>
</dbReference>
<proteinExistence type="predicted"/>
<dbReference type="Gene3D" id="3.40.30.10">
    <property type="entry name" value="Glutaredoxin"/>
    <property type="match status" value="1"/>
</dbReference>
<organism evidence="1 2">
    <name type="scientific">Niallia endozanthoxylica</name>
    <dbReference type="NCBI Taxonomy" id="2036016"/>
    <lineage>
        <taxon>Bacteria</taxon>
        <taxon>Bacillati</taxon>
        <taxon>Bacillota</taxon>
        <taxon>Bacilli</taxon>
        <taxon>Bacillales</taxon>
        <taxon>Bacillaceae</taxon>
        <taxon>Niallia</taxon>
    </lineage>
</organism>
<comment type="caution">
    <text evidence="1">The sequence shown here is derived from an EMBL/GenBank/DDBJ whole genome shotgun (WGS) entry which is preliminary data.</text>
</comment>
<dbReference type="InterPro" id="IPR022551">
    <property type="entry name" value="BrxC"/>
</dbReference>
<keyword evidence="2" id="KW-1185">Reference proteome</keyword>
<dbReference type="RefSeq" id="WP_150439004.1">
    <property type="nucleotide sequence ID" value="NZ_VYKL01000013.1"/>
</dbReference>
<sequence>MIKLNSIEEFNEVLEKEHALFILKHSTTCPISLAAFDEYESFSKERQEFPAYFLTVQESRSLSNYIAEKSGIKHESPQAILFANNEAVWNASHWKINTKSLNDSLEQVN</sequence>
<dbReference type="Pfam" id="PF11009">
    <property type="entry name" value="BrxC"/>
    <property type="match status" value="1"/>
</dbReference>
<dbReference type="SUPFAM" id="SSF52833">
    <property type="entry name" value="Thioredoxin-like"/>
    <property type="match status" value="1"/>
</dbReference>
<dbReference type="InterPro" id="IPR036249">
    <property type="entry name" value="Thioredoxin-like_sf"/>
</dbReference>
<reference evidence="1 2" key="1">
    <citation type="submission" date="2019-09" db="EMBL/GenBank/DDBJ databases">
        <title>Whole genome sequences of isolates from the Mars Exploration Rovers.</title>
        <authorList>
            <person name="Seuylemezian A."/>
            <person name="Vaishampayan P."/>
        </authorList>
    </citation>
    <scope>NUCLEOTIDE SEQUENCE [LARGE SCALE GENOMIC DNA]</scope>
    <source>
        <strain evidence="1 2">MER_TA_151</strain>
    </source>
</reference>
<protein>
    <submittedName>
        <fullName evidence="1">Bacillithiol system redox-active protein YtxJ</fullName>
    </submittedName>
</protein>
<dbReference type="NCBIfam" id="TIGR04019">
    <property type="entry name" value="B_thiol_YtxJ"/>
    <property type="match status" value="1"/>
</dbReference>
<dbReference type="OrthoDB" id="677051at2"/>
<name>A0A5J5HWW7_9BACI</name>
<evidence type="ECO:0000313" key="2">
    <source>
        <dbReference type="Proteomes" id="UP000326671"/>
    </source>
</evidence>
<gene>
    <name evidence="1" type="primary">ytxJ</name>
    <name evidence="1" type="ORF">F4V44_05550</name>
</gene>
<dbReference type="EMBL" id="VYKL01000013">
    <property type="protein sequence ID" value="KAA9027462.1"/>
    <property type="molecule type" value="Genomic_DNA"/>
</dbReference>